<organism evidence="1">
    <name type="scientific">Acinetobacter baumannii</name>
    <dbReference type="NCBI Taxonomy" id="470"/>
    <lineage>
        <taxon>Bacteria</taxon>
        <taxon>Pseudomonadati</taxon>
        <taxon>Pseudomonadota</taxon>
        <taxon>Gammaproteobacteria</taxon>
        <taxon>Moraxellales</taxon>
        <taxon>Moraxellaceae</taxon>
        <taxon>Acinetobacter</taxon>
        <taxon>Acinetobacter calcoaceticus/baumannii complex</taxon>
    </lineage>
</organism>
<sequence length="102" mass="11645">MSLGTSMTEIKALFQKFTNSTLNDEEKIYLNTTDKKVIFTASKIITLQISKNRIAYTEYDISNKEKMRIVAKETLSFSTSLSFLVKFHFAKVHAETIIQAAQ</sequence>
<protein>
    <submittedName>
        <fullName evidence="1">Uncharacterized protein</fullName>
    </submittedName>
</protein>
<reference evidence="1" key="2">
    <citation type="journal article" date="2015" name="Antimicrob. Agents Chemother.">
        <title>Dissemination of blaOXA-23 in Acinetobacter spp. in China: Main Roles of Conjugative Plasmid pAZJ221 and Transposon Tn2009.</title>
        <authorList>
            <person name="Liu L.L."/>
            <person name="Ji S.J."/>
            <person name="Ruan Z."/>
            <person name="Fu Y."/>
            <person name="Fu Y.Q."/>
            <person name="Wang Y.F."/>
            <person name="Yu Y.S."/>
        </authorList>
    </citation>
    <scope>NUCLEOTIDE SEQUENCE</scope>
    <source>
        <strain evidence="1">A221</strain>
        <plasmid evidence="1">pAZJ221</plasmid>
    </source>
</reference>
<dbReference type="RefSeq" id="WP_000052061.1">
    <property type="nucleotide sequence ID" value="NZ_CP018144.1"/>
</dbReference>
<reference evidence="1" key="1">
    <citation type="submission" date="2014-10" db="EMBL/GenBank/DDBJ databases">
        <authorList>
            <person name="Liu L."/>
            <person name="Ji S."/>
            <person name="Ruan Z."/>
            <person name="Fu Y."/>
            <person name="Fu Y."/>
            <person name="Wang Y."/>
            <person name="Yu Y."/>
        </authorList>
    </citation>
    <scope>NUCLEOTIDE SEQUENCE</scope>
    <source>
        <strain evidence="1">A221</strain>
        <plasmid evidence="1">pAZJ221</plasmid>
    </source>
</reference>
<gene>
    <name evidence="1" type="ORF">NG19_0085</name>
</gene>
<dbReference type="PATRIC" id="fig|470.1342.peg.3834"/>
<evidence type="ECO:0000313" key="1">
    <source>
        <dbReference type="EMBL" id="AJF79921.1"/>
    </source>
</evidence>
<name>A0A0C4Y2P8_ACIBA</name>
<proteinExistence type="predicted"/>
<accession>A0A0C4Y2P8</accession>
<keyword evidence="1" id="KW-0614">Plasmid</keyword>
<dbReference type="EMBL" id="KM922672">
    <property type="protein sequence ID" value="AJF79921.1"/>
    <property type="molecule type" value="Genomic_DNA"/>
</dbReference>
<geneLocation type="plasmid" evidence="1">
    <name>pAZJ221</name>
</geneLocation>
<dbReference type="AlphaFoldDB" id="A0A0C4Y2P8"/>